<comment type="subcellular location">
    <subcellularLocation>
        <location evidence="1">Membrane</location>
    </subcellularLocation>
</comment>
<keyword evidence="3 6" id="KW-1133">Transmembrane helix</keyword>
<dbReference type="PANTHER" id="PTHR31774:SF0">
    <property type="entry name" value="PROTEIN SHISA-6"/>
    <property type="match status" value="1"/>
</dbReference>
<dbReference type="GO" id="GO:0045211">
    <property type="term" value="C:postsynaptic membrane"/>
    <property type="evidence" value="ECO:0007669"/>
    <property type="project" value="TreeGrafter"/>
</dbReference>
<accession>A0A834CEG1</accession>
<feature type="region of interest" description="Disordered" evidence="5">
    <location>
        <begin position="86"/>
        <end position="107"/>
    </location>
</feature>
<dbReference type="AlphaFoldDB" id="A0A834CEG1"/>
<evidence type="ECO:0000256" key="6">
    <source>
        <dbReference type="SAM" id="Phobius"/>
    </source>
</evidence>
<dbReference type="EMBL" id="WKFB01000367">
    <property type="protein sequence ID" value="KAF6725280.1"/>
    <property type="molecule type" value="Genomic_DNA"/>
</dbReference>
<proteinExistence type="predicted"/>
<evidence type="ECO:0000256" key="1">
    <source>
        <dbReference type="ARBA" id="ARBA00004370"/>
    </source>
</evidence>
<protein>
    <submittedName>
        <fullName evidence="7">Shisa-6-like protein</fullName>
    </submittedName>
</protein>
<evidence type="ECO:0000256" key="4">
    <source>
        <dbReference type="ARBA" id="ARBA00023136"/>
    </source>
</evidence>
<evidence type="ECO:0000313" key="8">
    <source>
        <dbReference type="Proteomes" id="UP000646548"/>
    </source>
</evidence>
<dbReference type="GO" id="GO:0032281">
    <property type="term" value="C:AMPA glutamate receptor complex"/>
    <property type="evidence" value="ECO:0007669"/>
    <property type="project" value="TreeGrafter"/>
</dbReference>
<dbReference type="GO" id="GO:0014069">
    <property type="term" value="C:postsynaptic density"/>
    <property type="evidence" value="ECO:0007669"/>
    <property type="project" value="TreeGrafter"/>
</dbReference>
<dbReference type="GO" id="GO:0048172">
    <property type="term" value="P:regulation of short-term neuronal synaptic plasticity"/>
    <property type="evidence" value="ECO:0007669"/>
    <property type="project" value="TreeGrafter"/>
</dbReference>
<sequence>TAAPSPIPTEVYDPSMDQTNTAVYITCGIIAFIIVLGVSVKVAYDKATEPPQEMNIHRALADILRQQGPIPISQYDCENFAAMNGSPKDNTPVRTSSKNHYTPVHSSKSNHGKGSACLLFSSSRSFCMFARAHLSRTLLRLCLEATHVDVAGRLQFDLACFSQAVEVGGGVHNFSQVKTTELSAARPWGERRSPDGAAHERQ</sequence>
<feature type="transmembrane region" description="Helical" evidence="6">
    <location>
        <begin position="22"/>
        <end position="44"/>
    </location>
</feature>
<evidence type="ECO:0000256" key="3">
    <source>
        <dbReference type="ARBA" id="ARBA00022989"/>
    </source>
</evidence>
<feature type="non-terminal residue" evidence="7">
    <location>
        <position position="1"/>
    </location>
</feature>
<keyword evidence="2 6" id="KW-0812">Transmembrane</keyword>
<keyword evidence="4 6" id="KW-0472">Membrane</keyword>
<dbReference type="Proteomes" id="UP000646548">
    <property type="component" value="Unassembled WGS sequence"/>
</dbReference>
<dbReference type="InterPro" id="IPR026910">
    <property type="entry name" value="Shisa"/>
</dbReference>
<feature type="compositionally biased region" description="Polar residues" evidence="5">
    <location>
        <begin position="87"/>
        <end position="107"/>
    </location>
</feature>
<evidence type="ECO:0000256" key="5">
    <source>
        <dbReference type="SAM" id="MobiDB-lite"/>
    </source>
</evidence>
<organism evidence="7 8">
    <name type="scientific">Oryzias melastigma</name>
    <name type="common">Marine medaka</name>
    <dbReference type="NCBI Taxonomy" id="30732"/>
    <lineage>
        <taxon>Eukaryota</taxon>
        <taxon>Metazoa</taxon>
        <taxon>Chordata</taxon>
        <taxon>Craniata</taxon>
        <taxon>Vertebrata</taxon>
        <taxon>Euteleostomi</taxon>
        <taxon>Actinopterygii</taxon>
        <taxon>Neopterygii</taxon>
        <taxon>Teleostei</taxon>
        <taxon>Neoteleostei</taxon>
        <taxon>Acanthomorphata</taxon>
        <taxon>Ovalentaria</taxon>
        <taxon>Atherinomorphae</taxon>
        <taxon>Beloniformes</taxon>
        <taxon>Adrianichthyidae</taxon>
        <taxon>Oryziinae</taxon>
        <taxon>Oryzias</taxon>
    </lineage>
</organism>
<evidence type="ECO:0000313" key="7">
    <source>
        <dbReference type="EMBL" id="KAF6725280.1"/>
    </source>
</evidence>
<name>A0A834CEG1_ORYME</name>
<evidence type="ECO:0000256" key="2">
    <source>
        <dbReference type="ARBA" id="ARBA00022692"/>
    </source>
</evidence>
<gene>
    <name evidence="7" type="ORF">FQA47_001584</name>
</gene>
<reference evidence="7" key="1">
    <citation type="journal article" name="BMC Genomics">
        <title>Long-read sequencing and de novo genome assembly of marine medaka (Oryzias melastigma).</title>
        <authorList>
            <person name="Liang P."/>
            <person name="Saqib H.S.A."/>
            <person name="Ni X."/>
            <person name="Shen Y."/>
        </authorList>
    </citation>
    <scope>NUCLEOTIDE SEQUENCE</scope>
    <source>
        <strain evidence="7">Bigg-433</strain>
    </source>
</reference>
<comment type="caution">
    <text evidence="7">The sequence shown here is derived from an EMBL/GenBank/DDBJ whole genome shotgun (WGS) entry which is preliminary data.</text>
</comment>
<dbReference type="PANTHER" id="PTHR31774">
    <property type="entry name" value="PROTEIN SHISA-9-RELATED"/>
    <property type="match status" value="1"/>
</dbReference>
<dbReference type="GO" id="GO:0032591">
    <property type="term" value="C:dendritic spine membrane"/>
    <property type="evidence" value="ECO:0007669"/>
    <property type="project" value="TreeGrafter"/>
</dbReference>